<dbReference type="Pfam" id="PF15566">
    <property type="entry name" value="Imm32"/>
    <property type="match status" value="1"/>
</dbReference>
<dbReference type="AlphaFoldDB" id="A0A3E0IB17"/>
<organism evidence="1 2">
    <name type="scientific">Kutzneria buriramensis</name>
    <dbReference type="NCBI Taxonomy" id="1045776"/>
    <lineage>
        <taxon>Bacteria</taxon>
        <taxon>Bacillati</taxon>
        <taxon>Actinomycetota</taxon>
        <taxon>Actinomycetes</taxon>
        <taxon>Pseudonocardiales</taxon>
        <taxon>Pseudonocardiaceae</taxon>
        <taxon>Kutzneria</taxon>
    </lineage>
</organism>
<keyword evidence="2" id="KW-1185">Reference proteome</keyword>
<reference evidence="1 2" key="1">
    <citation type="submission" date="2018-08" db="EMBL/GenBank/DDBJ databases">
        <title>Genomic Encyclopedia of Archaeal and Bacterial Type Strains, Phase II (KMG-II): from individual species to whole genera.</title>
        <authorList>
            <person name="Goeker M."/>
        </authorList>
    </citation>
    <scope>NUCLEOTIDE SEQUENCE [LARGE SCALE GENOMIC DNA]</scope>
    <source>
        <strain evidence="1 2">DSM 45791</strain>
    </source>
</reference>
<evidence type="ECO:0000313" key="2">
    <source>
        <dbReference type="Proteomes" id="UP000256269"/>
    </source>
</evidence>
<comment type="caution">
    <text evidence="1">The sequence shown here is derived from an EMBL/GenBank/DDBJ whole genome shotgun (WGS) entry which is preliminary data.</text>
</comment>
<gene>
    <name evidence="1" type="ORF">BCF44_101940</name>
</gene>
<sequence>MARVQLEIPSYDRGIGLVTSWPDDYRLMVSVDEAGKVRVVGDSAGLTGLAVQLLALAQNGVPAGAHEDLDDFLLILDEGSSPLRLERA</sequence>
<name>A0A3E0IB17_9PSEU</name>
<dbReference type="EMBL" id="QUNO01000001">
    <property type="protein sequence ID" value="REH55912.1"/>
    <property type="molecule type" value="Genomic_DNA"/>
</dbReference>
<protein>
    <submittedName>
        <fullName evidence="1">Uncharacterized protein</fullName>
    </submittedName>
</protein>
<dbReference type="Proteomes" id="UP000256269">
    <property type="component" value="Unassembled WGS sequence"/>
</dbReference>
<dbReference type="InterPro" id="IPR029083">
    <property type="entry name" value="Imm32"/>
</dbReference>
<evidence type="ECO:0000313" key="1">
    <source>
        <dbReference type="EMBL" id="REH55912.1"/>
    </source>
</evidence>
<proteinExistence type="predicted"/>
<accession>A0A3E0IB17</accession>